<gene>
    <name evidence="1" type="ORF">TMI583_LOCUS47954</name>
</gene>
<dbReference type="Proteomes" id="UP000682733">
    <property type="component" value="Unassembled WGS sequence"/>
</dbReference>
<accession>A0A8S2XJP7</accession>
<protein>
    <submittedName>
        <fullName evidence="1">Uncharacterized protein</fullName>
    </submittedName>
</protein>
<evidence type="ECO:0000313" key="2">
    <source>
        <dbReference type="Proteomes" id="UP000682733"/>
    </source>
</evidence>
<sequence>QNDQYLSEIELMSTIHFSTILEQITRVKQYITDVQDDIEKDKVSFEQLNRSYQEELYQATICNYLKSLPLNADVENRIIDNYFVHKVDNINIQYKNCEDILDCVEKRLQSYDADITAEGLLL</sequence>
<dbReference type="AlphaFoldDB" id="A0A8S2XJP7"/>
<proteinExistence type="predicted"/>
<dbReference type="EMBL" id="CAJOBA010095342">
    <property type="protein sequence ID" value="CAF4500910.1"/>
    <property type="molecule type" value="Genomic_DNA"/>
</dbReference>
<comment type="caution">
    <text evidence="1">The sequence shown here is derived from an EMBL/GenBank/DDBJ whole genome shotgun (WGS) entry which is preliminary data.</text>
</comment>
<reference evidence="1" key="1">
    <citation type="submission" date="2021-02" db="EMBL/GenBank/DDBJ databases">
        <authorList>
            <person name="Nowell W R."/>
        </authorList>
    </citation>
    <scope>NUCLEOTIDE SEQUENCE</scope>
</reference>
<evidence type="ECO:0000313" key="1">
    <source>
        <dbReference type="EMBL" id="CAF4500910.1"/>
    </source>
</evidence>
<organism evidence="1 2">
    <name type="scientific">Didymodactylos carnosus</name>
    <dbReference type="NCBI Taxonomy" id="1234261"/>
    <lineage>
        <taxon>Eukaryota</taxon>
        <taxon>Metazoa</taxon>
        <taxon>Spiralia</taxon>
        <taxon>Gnathifera</taxon>
        <taxon>Rotifera</taxon>
        <taxon>Eurotatoria</taxon>
        <taxon>Bdelloidea</taxon>
        <taxon>Philodinida</taxon>
        <taxon>Philodinidae</taxon>
        <taxon>Didymodactylos</taxon>
    </lineage>
</organism>
<feature type="non-terminal residue" evidence="1">
    <location>
        <position position="1"/>
    </location>
</feature>
<name>A0A8S2XJP7_9BILA</name>